<proteinExistence type="predicted"/>
<evidence type="ECO:0000313" key="3">
    <source>
        <dbReference type="Proteomes" id="UP000070198"/>
    </source>
</evidence>
<dbReference type="AlphaFoldDB" id="A0A139QRN7"/>
<reference evidence="3 4" key="1">
    <citation type="submission" date="2016-01" db="EMBL/GenBank/DDBJ databases">
        <title>Highly variable Streptococcus oralis are common among viridans streptococci isolated from primates.</title>
        <authorList>
            <person name="Denapaite D."/>
            <person name="Rieger M."/>
            <person name="Koendgen S."/>
            <person name="Brueckner R."/>
            <person name="Ochigava I."/>
            <person name="Kappeler P."/>
            <person name="Maetz-Rensing K."/>
            <person name="Leendertz F."/>
            <person name="Hakenbeck R."/>
        </authorList>
    </citation>
    <scope>NUCLEOTIDE SEQUENCE [LARGE SCALE GENOMIC DNA]</scope>
    <source>
        <strain evidence="1 3">DD02</strain>
        <strain evidence="2 4">DD03</strain>
    </source>
</reference>
<dbReference type="EMBL" id="LQOF01000105">
    <property type="protein sequence ID" value="KXT71766.1"/>
    <property type="molecule type" value="Genomic_DNA"/>
</dbReference>
<comment type="caution">
    <text evidence="2">The sequence shown here is derived from an EMBL/GenBank/DDBJ whole genome shotgun (WGS) entry which is preliminary data.</text>
</comment>
<dbReference type="PATRIC" id="fig|315405.11.peg.828"/>
<dbReference type="EMBL" id="LQXV01000330">
    <property type="protein sequence ID" value="KXU05175.1"/>
    <property type="molecule type" value="Genomic_DNA"/>
</dbReference>
<name>A0A139QRN7_9STRE</name>
<evidence type="ECO:0000313" key="2">
    <source>
        <dbReference type="EMBL" id="KXU05175.1"/>
    </source>
</evidence>
<evidence type="ECO:0000313" key="1">
    <source>
        <dbReference type="EMBL" id="KXT71766.1"/>
    </source>
</evidence>
<protein>
    <submittedName>
        <fullName evidence="2">Uncharacterized protein</fullName>
    </submittedName>
</protein>
<organism evidence="2 4">
    <name type="scientific">Streptococcus gallolyticus</name>
    <dbReference type="NCBI Taxonomy" id="315405"/>
    <lineage>
        <taxon>Bacteria</taxon>
        <taxon>Bacillati</taxon>
        <taxon>Bacillota</taxon>
        <taxon>Bacilli</taxon>
        <taxon>Lactobacillales</taxon>
        <taxon>Streptococcaceae</taxon>
        <taxon>Streptococcus</taxon>
    </lineage>
</organism>
<dbReference type="Proteomes" id="UP000070198">
    <property type="component" value="Unassembled WGS sequence"/>
</dbReference>
<evidence type="ECO:0000313" key="4">
    <source>
        <dbReference type="Proteomes" id="UP000071927"/>
    </source>
</evidence>
<accession>A0A139QRN7</accession>
<gene>
    <name evidence="1" type="ORF">SGADD02_00729</name>
    <name evidence="2" type="ORF">SGADD03_01719</name>
</gene>
<dbReference type="Proteomes" id="UP000071927">
    <property type="component" value="Unassembled WGS sequence"/>
</dbReference>
<sequence>MECRISNSYSSDNFPYSDAKLEATNKLIKRNVLIAGTLTTLKKHIYFILNIKKARTSFVLTRV</sequence>